<accession>A0A2A9PQW6</accession>
<dbReference type="OrthoDB" id="3641511at2759"/>
<dbReference type="Proteomes" id="UP000037136">
    <property type="component" value="Unassembled WGS sequence"/>
</dbReference>
<organism evidence="2 3">
    <name type="scientific">Ophiocordyceps unilateralis</name>
    <name type="common">Zombie-ant fungus</name>
    <name type="synonym">Torrubia unilateralis</name>
    <dbReference type="NCBI Taxonomy" id="268505"/>
    <lineage>
        <taxon>Eukaryota</taxon>
        <taxon>Fungi</taxon>
        <taxon>Dikarya</taxon>
        <taxon>Ascomycota</taxon>
        <taxon>Pezizomycotina</taxon>
        <taxon>Sordariomycetes</taxon>
        <taxon>Hypocreomycetidae</taxon>
        <taxon>Hypocreales</taxon>
        <taxon>Ophiocordycipitaceae</taxon>
        <taxon>Ophiocordyceps</taxon>
    </lineage>
</organism>
<evidence type="ECO:0000313" key="2">
    <source>
        <dbReference type="EMBL" id="PFH63171.1"/>
    </source>
</evidence>
<reference evidence="2 3" key="1">
    <citation type="journal article" date="2015" name="BMC Genomics">
        <title>Gene expression during zombie ant biting behavior reflects the complexity underlying fungal parasitic behavioral manipulation.</title>
        <authorList>
            <person name="de Bekker C."/>
            <person name="Ohm R.A."/>
            <person name="Loreto R.G."/>
            <person name="Sebastian A."/>
            <person name="Albert I."/>
            <person name="Merrow M."/>
            <person name="Brachmann A."/>
            <person name="Hughes D.P."/>
        </authorList>
    </citation>
    <scope>NUCLEOTIDE SEQUENCE [LARGE SCALE GENOMIC DNA]</scope>
    <source>
        <strain evidence="2 3">SC16a</strain>
    </source>
</reference>
<dbReference type="STRING" id="268505.A0A2A9PQW6"/>
<sequence length="152" mass="17131">MERDLALRQAESSEAADGLRLAAEHLESRGHPTAIEGGARLVEMMHAILNRMDALERKVDSVDRRITVSNRNAILRARNYGKLRGNVPLEPLYSFITGEIIEGFPETRFHMEKLPTRDLDRLLRHLDEPVDGPADQKISLLKWASGIVLQAI</sequence>
<keyword evidence="3" id="KW-1185">Reference proteome</keyword>
<evidence type="ECO:0000256" key="1">
    <source>
        <dbReference type="SAM" id="Coils"/>
    </source>
</evidence>
<proteinExistence type="predicted"/>
<name>A0A2A9PQW6_OPHUN</name>
<evidence type="ECO:0000313" key="3">
    <source>
        <dbReference type="Proteomes" id="UP000037136"/>
    </source>
</evidence>
<feature type="coiled-coil region" evidence="1">
    <location>
        <begin position="45"/>
        <end position="72"/>
    </location>
</feature>
<keyword evidence="1" id="KW-0175">Coiled coil</keyword>
<comment type="caution">
    <text evidence="2">The sequence shown here is derived from an EMBL/GenBank/DDBJ whole genome shotgun (WGS) entry which is preliminary data.</text>
</comment>
<protein>
    <submittedName>
        <fullName evidence="2">Uncharacterized protein</fullName>
    </submittedName>
</protein>
<reference evidence="2 3" key="2">
    <citation type="journal article" date="2017" name="Sci. Rep.">
        <title>Ant-infecting Ophiocordyceps genomes reveal a high diversity of potential behavioral manipulation genes and a possible major role for enterotoxins.</title>
        <authorList>
            <person name="de Bekker C."/>
            <person name="Ohm R.A."/>
            <person name="Evans H.C."/>
            <person name="Brachmann A."/>
            <person name="Hughes D.P."/>
        </authorList>
    </citation>
    <scope>NUCLEOTIDE SEQUENCE [LARGE SCALE GENOMIC DNA]</scope>
    <source>
        <strain evidence="2 3">SC16a</strain>
    </source>
</reference>
<gene>
    <name evidence="2" type="ORF">XA68_17280</name>
</gene>
<dbReference type="EMBL" id="LAZP02000007">
    <property type="protein sequence ID" value="PFH63171.1"/>
    <property type="molecule type" value="Genomic_DNA"/>
</dbReference>
<dbReference type="AlphaFoldDB" id="A0A2A9PQW6"/>